<accession>A0ACB5URJ7</accession>
<name>A0ACB5URJ7_9FIRM</name>
<evidence type="ECO:0000313" key="2">
    <source>
        <dbReference type="Proteomes" id="UP001374599"/>
    </source>
</evidence>
<dbReference type="Proteomes" id="UP001374599">
    <property type="component" value="Unassembled WGS sequence"/>
</dbReference>
<proteinExistence type="predicted"/>
<organism evidence="1 2">
    <name type="scientific">Vallitalea maricola</name>
    <dbReference type="NCBI Taxonomy" id="3074433"/>
    <lineage>
        <taxon>Bacteria</taxon>
        <taxon>Bacillati</taxon>
        <taxon>Bacillota</taxon>
        <taxon>Clostridia</taxon>
        <taxon>Lachnospirales</taxon>
        <taxon>Vallitaleaceae</taxon>
        <taxon>Vallitalea</taxon>
    </lineage>
</organism>
<keyword evidence="2" id="KW-1185">Reference proteome</keyword>
<reference evidence="1" key="1">
    <citation type="submission" date="2023-09" db="EMBL/GenBank/DDBJ databases">
        <title>Vallitalea sediminicola and Vallitalea maricola sp. nov., anaerobic bacteria isolated from marine sediment.</title>
        <authorList>
            <person name="Hirano S."/>
            <person name="Maeda A."/>
            <person name="Terahara T."/>
            <person name="Mori K."/>
            <person name="Hamada M."/>
            <person name="Matsumoto R."/>
            <person name="Kobayashi T."/>
        </authorList>
    </citation>
    <scope>NUCLEOTIDE SEQUENCE</scope>
    <source>
        <strain evidence="1">AN17-2</strain>
    </source>
</reference>
<protein>
    <submittedName>
        <fullName evidence="1">Uncharacterized protein</fullName>
    </submittedName>
</protein>
<dbReference type="EMBL" id="BTPU01000105">
    <property type="protein sequence ID" value="GMQ65270.1"/>
    <property type="molecule type" value="Genomic_DNA"/>
</dbReference>
<sequence length="63" mass="7232">MSYIKNNLVQFLVGIIITLGIIISTFIYVNYNRYEYHSTSNETIVFDKLTGKKYSPPTLKGNP</sequence>
<comment type="caution">
    <text evidence="1">The sequence shown here is derived from an EMBL/GenBank/DDBJ whole genome shotgun (WGS) entry which is preliminary data.</text>
</comment>
<gene>
    <name evidence="1" type="ORF">AN2V17_45130</name>
</gene>
<evidence type="ECO:0000313" key="1">
    <source>
        <dbReference type="EMBL" id="GMQ65270.1"/>
    </source>
</evidence>